<gene>
    <name evidence="4" type="ORF">ElyMa_002687400</name>
</gene>
<organism evidence="4 5">
    <name type="scientific">Elysia marginata</name>
    <dbReference type="NCBI Taxonomy" id="1093978"/>
    <lineage>
        <taxon>Eukaryota</taxon>
        <taxon>Metazoa</taxon>
        <taxon>Spiralia</taxon>
        <taxon>Lophotrochozoa</taxon>
        <taxon>Mollusca</taxon>
        <taxon>Gastropoda</taxon>
        <taxon>Heterobranchia</taxon>
        <taxon>Euthyneura</taxon>
        <taxon>Panpulmonata</taxon>
        <taxon>Sacoglossa</taxon>
        <taxon>Placobranchoidea</taxon>
        <taxon>Plakobranchidae</taxon>
        <taxon>Elysia</taxon>
    </lineage>
</organism>
<feature type="domain" description="VWFD" evidence="3">
    <location>
        <begin position="1"/>
        <end position="167"/>
    </location>
</feature>
<reference evidence="4 5" key="1">
    <citation type="journal article" date="2021" name="Elife">
        <title>Chloroplast acquisition without the gene transfer in kleptoplastic sea slugs, Plakobranchus ocellatus.</title>
        <authorList>
            <person name="Maeda T."/>
            <person name="Takahashi S."/>
            <person name="Yoshida T."/>
            <person name="Shimamura S."/>
            <person name="Takaki Y."/>
            <person name="Nagai Y."/>
            <person name="Toyoda A."/>
            <person name="Suzuki Y."/>
            <person name="Arimoto A."/>
            <person name="Ishii H."/>
            <person name="Satoh N."/>
            <person name="Nishiyama T."/>
            <person name="Hasebe M."/>
            <person name="Maruyama T."/>
            <person name="Minagawa J."/>
            <person name="Obokata J."/>
            <person name="Shigenobu S."/>
        </authorList>
    </citation>
    <scope>NUCLEOTIDE SEQUENCE [LARGE SCALE GENOMIC DNA]</scope>
</reference>
<keyword evidence="2" id="KW-0325">Glycoprotein</keyword>
<comment type="caution">
    <text evidence="4">The sequence shown here is derived from an EMBL/GenBank/DDBJ whole genome shotgun (WGS) entry which is preliminary data.</text>
</comment>
<dbReference type="AlphaFoldDB" id="A0AAV4HBM6"/>
<dbReference type="InterPro" id="IPR001846">
    <property type="entry name" value="VWF_type-D"/>
</dbReference>
<keyword evidence="5" id="KW-1185">Reference proteome</keyword>
<sequence>MKVKPFDSATLSDVPIEGMCEFTALEIGDDFSVTFKPIACGESDFPCILIVSVKTTWFDERIILKSTQPGVVMLGDREYTSSVGPNIRIVDNQSFITVLFGELFSVMWNDGLTLRIEVSDKLLGMTRGLCGNFDLDSTNDRVGQDGLQKETINRLALSWIVNPETCTMPDDPASQSGDLCQDADRKSWAEASCRIIKEGEDFAMCRKLSTATESYYDNCVSQACK</sequence>
<dbReference type="Proteomes" id="UP000762676">
    <property type="component" value="Unassembled WGS sequence"/>
</dbReference>
<protein>
    <submittedName>
        <fullName evidence="4">SCO-spondin</fullName>
    </submittedName>
</protein>
<evidence type="ECO:0000259" key="3">
    <source>
        <dbReference type="PROSITE" id="PS51233"/>
    </source>
</evidence>
<dbReference type="PANTHER" id="PTHR11339">
    <property type="entry name" value="EXTRACELLULAR MATRIX GLYCOPROTEIN RELATED"/>
    <property type="match status" value="1"/>
</dbReference>
<evidence type="ECO:0000313" key="4">
    <source>
        <dbReference type="EMBL" id="GFR95201.1"/>
    </source>
</evidence>
<keyword evidence="1" id="KW-1015">Disulfide bond</keyword>
<evidence type="ECO:0000256" key="2">
    <source>
        <dbReference type="ARBA" id="ARBA00023180"/>
    </source>
</evidence>
<evidence type="ECO:0000256" key="1">
    <source>
        <dbReference type="ARBA" id="ARBA00023157"/>
    </source>
</evidence>
<dbReference type="PROSITE" id="PS51233">
    <property type="entry name" value="VWFD"/>
    <property type="match status" value="1"/>
</dbReference>
<dbReference type="Pfam" id="PF00094">
    <property type="entry name" value="VWD"/>
    <property type="match status" value="1"/>
</dbReference>
<proteinExistence type="predicted"/>
<name>A0AAV4HBM6_9GAST</name>
<dbReference type="InterPro" id="IPR050780">
    <property type="entry name" value="Mucin_vWF_Thrombospondin_sf"/>
</dbReference>
<accession>A0AAV4HBM6</accession>
<dbReference type="EMBL" id="BMAT01005535">
    <property type="protein sequence ID" value="GFR95201.1"/>
    <property type="molecule type" value="Genomic_DNA"/>
</dbReference>
<evidence type="ECO:0000313" key="5">
    <source>
        <dbReference type="Proteomes" id="UP000762676"/>
    </source>
</evidence>